<evidence type="ECO:0000313" key="2">
    <source>
        <dbReference type="EMBL" id="KAA0971101.1"/>
    </source>
</evidence>
<name>A0A5B0DZC2_9HYPH</name>
<evidence type="ECO:0000313" key="3">
    <source>
        <dbReference type="Proteomes" id="UP000324738"/>
    </source>
</evidence>
<evidence type="ECO:0000259" key="1">
    <source>
        <dbReference type="Pfam" id="PF07045"/>
    </source>
</evidence>
<accession>A0A5B0DZC2</accession>
<dbReference type="Pfam" id="PF07045">
    <property type="entry name" value="DUF1330"/>
    <property type="match status" value="1"/>
</dbReference>
<sequence length="95" mass="11008">MTAYVVFIREEMHDPQGFSRYSEKVPASFDGHPITPLVIYGEHETLEGEEIDGAVILQFPDMEAAKNWYTSKRYQEARKQRLASSRYRVILLEGL</sequence>
<proteinExistence type="predicted"/>
<feature type="domain" description="DUF1330" evidence="1">
    <location>
        <begin position="2"/>
        <end position="95"/>
    </location>
</feature>
<reference evidence="2 3" key="1">
    <citation type="submission" date="2019-08" db="EMBL/GenBank/DDBJ databases">
        <title>Aureimonas fodiniaquatilis sp. nov., isolated from a coal mine wastewater.</title>
        <authorList>
            <person name="Kim W."/>
        </authorList>
    </citation>
    <scope>NUCLEOTIDE SEQUENCE [LARGE SCALE GENOMIC DNA]</scope>
    <source>
        <strain evidence="2 3">CAU 1482</strain>
    </source>
</reference>
<dbReference type="Proteomes" id="UP000324738">
    <property type="component" value="Unassembled WGS sequence"/>
</dbReference>
<protein>
    <submittedName>
        <fullName evidence="2">DUF1330 domain-containing protein</fullName>
    </submittedName>
</protein>
<keyword evidence="3" id="KW-1185">Reference proteome</keyword>
<dbReference type="AlphaFoldDB" id="A0A5B0DZC2"/>
<dbReference type="RefSeq" id="WP_149300413.1">
    <property type="nucleotide sequence ID" value="NZ_VTWH01000002.1"/>
</dbReference>
<dbReference type="EMBL" id="VTWH01000002">
    <property type="protein sequence ID" value="KAA0971101.1"/>
    <property type="molecule type" value="Genomic_DNA"/>
</dbReference>
<organism evidence="2 3">
    <name type="scientific">Aureimonas fodinaquatilis</name>
    <dbReference type="NCBI Taxonomy" id="2565783"/>
    <lineage>
        <taxon>Bacteria</taxon>
        <taxon>Pseudomonadati</taxon>
        <taxon>Pseudomonadota</taxon>
        <taxon>Alphaproteobacteria</taxon>
        <taxon>Hyphomicrobiales</taxon>
        <taxon>Aurantimonadaceae</taxon>
        <taxon>Aureimonas</taxon>
    </lineage>
</organism>
<dbReference type="OrthoDB" id="9806380at2"/>
<comment type="caution">
    <text evidence="2">The sequence shown here is derived from an EMBL/GenBank/DDBJ whole genome shotgun (WGS) entry which is preliminary data.</text>
</comment>
<dbReference type="SUPFAM" id="SSF54909">
    <property type="entry name" value="Dimeric alpha+beta barrel"/>
    <property type="match status" value="1"/>
</dbReference>
<dbReference type="InterPro" id="IPR011008">
    <property type="entry name" value="Dimeric_a/b-barrel"/>
</dbReference>
<dbReference type="PANTHER" id="PTHR41521:SF4">
    <property type="entry name" value="BLR0684 PROTEIN"/>
    <property type="match status" value="1"/>
</dbReference>
<dbReference type="PANTHER" id="PTHR41521">
    <property type="match status" value="1"/>
</dbReference>
<dbReference type="InterPro" id="IPR010753">
    <property type="entry name" value="DUF1330"/>
</dbReference>
<gene>
    <name evidence="2" type="ORF">FPY71_11695</name>
</gene>
<dbReference type="Gene3D" id="3.30.70.100">
    <property type="match status" value="1"/>
</dbReference>